<proteinExistence type="predicted"/>
<organism evidence="1 2">
    <name type="scientific">Caerostris extrusa</name>
    <name type="common">Bark spider</name>
    <name type="synonym">Caerostris bankana</name>
    <dbReference type="NCBI Taxonomy" id="172846"/>
    <lineage>
        <taxon>Eukaryota</taxon>
        <taxon>Metazoa</taxon>
        <taxon>Ecdysozoa</taxon>
        <taxon>Arthropoda</taxon>
        <taxon>Chelicerata</taxon>
        <taxon>Arachnida</taxon>
        <taxon>Araneae</taxon>
        <taxon>Araneomorphae</taxon>
        <taxon>Entelegynae</taxon>
        <taxon>Araneoidea</taxon>
        <taxon>Araneidae</taxon>
        <taxon>Caerostris</taxon>
    </lineage>
</organism>
<evidence type="ECO:0000313" key="1">
    <source>
        <dbReference type="EMBL" id="GIY28241.1"/>
    </source>
</evidence>
<gene>
    <name evidence="1" type="ORF">CEXT_16771</name>
</gene>
<dbReference type="EMBL" id="BPLR01008921">
    <property type="protein sequence ID" value="GIY28241.1"/>
    <property type="molecule type" value="Genomic_DNA"/>
</dbReference>
<sequence>MHHKYPYVHQQLIHQTTSLRVTTTYPPTIFLLTQLPIHHEHPCVHQQLIHQTTSLRVTTTYPPTIFLLAPTAYAPQISLRASAAYPPNNILACNNNLSTNKILACINNLSSNNQNKYPCVYQHPYPPPTSLRALSSNKILACCWWVENTGIIRQLHCGFTKDAPLFPTGKPSPALTKKEISSISLTPGKNGFIGHDRRALSKRSG</sequence>
<dbReference type="AlphaFoldDB" id="A0AAV4S6M5"/>
<protein>
    <submittedName>
        <fullName evidence="1">Uncharacterized protein</fullName>
    </submittedName>
</protein>
<comment type="caution">
    <text evidence="1">The sequence shown here is derived from an EMBL/GenBank/DDBJ whole genome shotgun (WGS) entry which is preliminary data.</text>
</comment>
<dbReference type="Proteomes" id="UP001054945">
    <property type="component" value="Unassembled WGS sequence"/>
</dbReference>
<reference evidence="1 2" key="1">
    <citation type="submission" date="2021-06" db="EMBL/GenBank/DDBJ databases">
        <title>Caerostris extrusa draft genome.</title>
        <authorList>
            <person name="Kono N."/>
            <person name="Arakawa K."/>
        </authorList>
    </citation>
    <scope>NUCLEOTIDE SEQUENCE [LARGE SCALE GENOMIC DNA]</scope>
</reference>
<name>A0AAV4S6M5_CAEEX</name>
<accession>A0AAV4S6M5</accession>
<evidence type="ECO:0000313" key="2">
    <source>
        <dbReference type="Proteomes" id="UP001054945"/>
    </source>
</evidence>
<keyword evidence="2" id="KW-1185">Reference proteome</keyword>